<keyword evidence="1" id="KW-0732">Signal</keyword>
<organism evidence="2 3">
    <name type="scientific">Trichocladium antarcticum</name>
    <dbReference type="NCBI Taxonomy" id="1450529"/>
    <lineage>
        <taxon>Eukaryota</taxon>
        <taxon>Fungi</taxon>
        <taxon>Dikarya</taxon>
        <taxon>Ascomycota</taxon>
        <taxon>Pezizomycotina</taxon>
        <taxon>Sordariomycetes</taxon>
        <taxon>Sordariomycetidae</taxon>
        <taxon>Sordariales</taxon>
        <taxon>Chaetomiaceae</taxon>
        <taxon>Trichocladium</taxon>
    </lineage>
</organism>
<feature type="signal peptide" evidence="1">
    <location>
        <begin position="1"/>
        <end position="22"/>
    </location>
</feature>
<reference evidence="2" key="2">
    <citation type="submission" date="2023-05" db="EMBL/GenBank/DDBJ databases">
        <authorList>
            <consortium name="Lawrence Berkeley National Laboratory"/>
            <person name="Steindorff A."/>
            <person name="Hensen N."/>
            <person name="Bonometti L."/>
            <person name="Westerberg I."/>
            <person name="Brannstrom I.O."/>
            <person name="Guillou S."/>
            <person name="Cros-Aarteil S."/>
            <person name="Calhoun S."/>
            <person name="Haridas S."/>
            <person name="Kuo A."/>
            <person name="Mondo S."/>
            <person name="Pangilinan J."/>
            <person name="Riley R."/>
            <person name="Labutti K."/>
            <person name="Andreopoulos B."/>
            <person name="Lipzen A."/>
            <person name="Chen C."/>
            <person name="Yanf M."/>
            <person name="Daum C."/>
            <person name="Ng V."/>
            <person name="Clum A."/>
            <person name="Ohm R."/>
            <person name="Martin F."/>
            <person name="Silar P."/>
            <person name="Natvig D."/>
            <person name="Lalanne C."/>
            <person name="Gautier V."/>
            <person name="Ament-Velasquez S.L."/>
            <person name="Kruys A."/>
            <person name="Hutchinson M.I."/>
            <person name="Powell A.J."/>
            <person name="Barry K."/>
            <person name="Miller A.N."/>
            <person name="Grigoriev I.V."/>
            <person name="Debuchy R."/>
            <person name="Gladieux P."/>
            <person name="Thoren M.H."/>
            <person name="Johannesson H."/>
        </authorList>
    </citation>
    <scope>NUCLEOTIDE SEQUENCE</scope>
    <source>
        <strain evidence="2">CBS 123565</strain>
    </source>
</reference>
<proteinExistence type="predicted"/>
<dbReference type="EMBL" id="MU853407">
    <property type="protein sequence ID" value="KAK4135049.1"/>
    <property type="molecule type" value="Genomic_DNA"/>
</dbReference>
<evidence type="ECO:0008006" key="4">
    <source>
        <dbReference type="Google" id="ProtNLM"/>
    </source>
</evidence>
<evidence type="ECO:0000313" key="3">
    <source>
        <dbReference type="Proteomes" id="UP001304895"/>
    </source>
</evidence>
<dbReference type="Proteomes" id="UP001304895">
    <property type="component" value="Unassembled WGS sequence"/>
</dbReference>
<gene>
    <name evidence="2" type="ORF">BT67DRAFT_379092</name>
</gene>
<evidence type="ECO:0000313" key="2">
    <source>
        <dbReference type="EMBL" id="KAK4135049.1"/>
    </source>
</evidence>
<reference evidence="2" key="1">
    <citation type="journal article" date="2023" name="Mol. Phylogenet. Evol.">
        <title>Genome-scale phylogeny and comparative genomics of the fungal order Sordariales.</title>
        <authorList>
            <person name="Hensen N."/>
            <person name="Bonometti L."/>
            <person name="Westerberg I."/>
            <person name="Brannstrom I.O."/>
            <person name="Guillou S."/>
            <person name="Cros-Aarteil S."/>
            <person name="Calhoun S."/>
            <person name="Haridas S."/>
            <person name="Kuo A."/>
            <person name="Mondo S."/>
            <person name="Pangilinan J."/>
            <person name="Riley R."/>
            <person name="LaButti K."/>
            <person name="Andreopoulos B."/>
            <person name="Lipzen A."/>
            <person name="Chen C."/>
            <person name="Yan M."/>
            <person name="Daum C."/>
            <person name="Ng V."/>
            <person name="Clum A."/>
            <person name="Steindorff A."/>
            <person name="Ohm R.A."/>
            <person name="Martin F."/>
            <person name="Silar P."/>
            <person name="Natvig D.O."/>
            <person name="Lalanne C."/>
            <person name="Gautier V."/>
            <person name="Ament-Velasquez S.L."/>
            <person name="Kruys A."/>
            <person name="Hutchinson M.I."/>
            <person name="Powell A.J."/>
            <person name="Barry K."/>
            <person name="Miller A.N."/>
            <person name="Grigoriev I.V."/>
            <person name="Debuchy R."/>
            <person name="Gladieux P."/>
            <person name="Hiltunen Thoren M."/>
            <person name="Johannesson H."/>
        </authorList>
    </citation>
    <scope>NUCLEOTIDE SEQUENCE</scope>
    <source>
        <strain evidence="2">CBS 123565</strain>
    </source>
</reference>
<evidence type="ECO:0000256" key="1">
    <source>
        <dbReference type="SAM" id="SignalP"/>
    </source>
</evidence>
<accession>A0AAN6ULQ3</accession>
<dbReference type="AlphaFoldDB" id="A0AAN6ULQ3"/>
<keyword evidence="3" id="KW-1185">Reference proteome</keyword>
<protein>
    <recommendedName>
        <fullName evidence="4">Secreted protein</fullName>
    </recommendedName>
</protein>
<sequence length="287" mass="29954">MPHQNLLAIASAVLAAVTRGEAKILSCADVDCPIASGSTSANCTVVDKAFNAVGVATLDTDIEGFNDLSWLKAVGAQDVGEKRRVFDQSFYLGTPDDFDFGGAGACALFFSEVSDRVRFGDDDARRTTGTCAQALTDSCVSALVDRAKAVDLDGLSSTAACQKLGRDLSDNLDTECSSFATGKKWTGIKAQALSGKGSPEPISDKQNATSNCWPILPKHNNLRLVESINITVQAHLTCLKTIDMTTASNATRTPNDGGGENGAGGRRLGVGALWVGALSMVFVVLLG</sequence>
<comment type="caution">
    <text evidence="2">The sequence shown here is derived from an EMBL/GenBank/DDBJ whole genome shotgun (WGS) entry which is preliminary data.</text>
</comment>
<feature type="chain" id="PRO_5042992508" description="Secreted protein" evidence="1">
    <location>
        <begin position="23"/>
        <end position="287"/>
    </location>
</feature>
<name>A0AAN6ULQ3_9PEZI</name>